<dbReference type="EMBL" id="BK015325">
    <property type="protein sequence ID" value="DAE01446.1"/>
    <property type="molecule type" value="Genomic_DNA"/>
</dbReference>
<proteinExistence type="predicted"/>
<sequence length="177" mass="20890">MDEQLNLFKMTENTDALYLEIEAKLKKFIDKSNEQEFELQITKINNGYSYKCYNIVWLWIIKKSSNNFIEFNNTPNDLFSRLIEKQIDAKLNDGRISIISFDILKTLDSIEDILIYKYNYLRLHEPVDSFGCCSRYLSCSNEKKCLQNDIKLSKGCAYKKNLDKGIIFYGKNRNIDE</sequence>
<reference evidence="1" key="1">
    <citation type="journal article" date="2021" name="Proc. Natl. Acad. Sci. U.S.A.">
        <title>A Catalog of Tens of Thousands of Viruses from Human Metagenomes Reveals Hidden Associations with Chronic Diseases.</title>
        <authorList>
            <person name="Tisza M.J."/>
            <person name="Buck C.B."/>
        </authorList>
    </citation>
    <scope>NUCLEOTIDE SEQUENCE</scope>
    <source>
        <strain evidence="1">CtQtc11</strain>
    </source>
</reference>
<name>A0A8S5P2X2_9CAUD</name>
<protein>
    <submittedName>
        <fullName evidence="1">Uncharacterized protein</fullName>
    </submittedName>
</protein>
<organism evidence="1">
    <name type="scientific">Siphoviridae sp. ctQtc11</name>
    <dbReference type="NCBI Taxonomy" id="2825497"/>
    <lineage>
        <taxon>Viruses</taxon>
        <taxon>Duplodnaviria</taxon>
        <taxon>Heunggongvirae</taxon>
        <taxon>Uroviricota</taxon>
        <taxon>Caudoviricetes</taxon>
    </lineage>
</organism>
<accession>A0A8S5P2X2</accession>
<evidence type="ECO:0000313" key="1">
    <source>
        <dbReference type="EMBL" id="DAE01446.1"/>
    </source>
</evidence>